<dbReference type="OrthoDB" id="2967938at2"/>
<comment type="caution">
    <text evidence="1">The sequence shown here is derived from an EMBL/GenBank/DDBJ whole genome shotgun (WGS) entry which is preliminary data.</text>
</comment>
<name>A0A3M7TSB1_9BACI</name>
<protein>
    <submittedName>
        <fullName evidence="1">DNA-binding protein</fullName>
    </submittedName>
</protein>
<dbReference type="GO" id="GO:0003677">
    <property type="term" value="F:DNA binding"/>
    <property type="evidence" value="ECO:0007669"/>
    <property type="project" value="UniProtKB-KW"/>
</dbReference>
<keyword evidence="2" id="KW-1185">Reference proteome</keyword>
<dbReference type="AlphaFoldDB" id="A0A3M7TSB1"/>
<accession>A0A3M7TSB1</accession>
<dbReference type="EMBL" id="RHIB01000001">
    <property type="protein sequence ID" value="RNA68548.1"/>
    <property type="molecule type" value="Genomic_DNA"/>
</dbReference>
<gene>
    <name evidence="1" type="ORF">EBO34_00825</name>
</gene>
<evidence type="ECO:0000313" key="2">
    <source>
        <dbReference type="Proteomes" id="UP000278746"/>
    </source>
</evidence>
<reference evidence="1 2" key="1">
    <citation type="submission" date="2018-10" db="EMBL/GenBank/DDBJ databases">
        <title>Bacillus Keqinensis sp. nov., a moderately halophilic bacterium isolated from a saline-alkaline lake.</title>
        <authorList>
            <person name="Wang H."/>
        </authorList>
    </citation>
    <scope>NUCLEOTIDE SEQUENCE [LARGE SCALE GENOMIC DNA]</scope>
    <source>
        <strain evidence="1 2">KQ-3</strain>
    </source>
</reference>
<organism evidence="1 2">
    <name type="scientific">Alteribacter keqinensis</name>
    <dbReference type="NCBI Taxonomy" id="2483800"/>
    <lineage>
        <taxon>Bacteria</taxon>
        <taxon>Bacillati</taxon>
        <taxon>Bacillota</taxon>
        <taxon>Bacilli</taxon>
        <taxon>Bacillales</taxon>
        <taxon>Bacillaceae</taxon>
        <taxon>Alteribacter</taxon>
    </lineage>
</organism>
<dbReference type="Proteomes" id="UP000278746">
    <property type="component" value="Unassembled WGS sequence"/>
</dbReference>
<dbReference type="RefSeq" id="WP_122896073.1">
    <property type="nucleotide sequence ID" value="NZ_RHIB01000001.1"/>
</dbReference>
<proteinExistence type="predicted"/>
<evidence type="ECO:0000313" key="1">
    <source>
        <dbReference type="EMBL" id="RNA68548.1"/>
    </source>
</evidence>
<keyword evidence="1" id="KW-0238">DNA-binding</keyword>
<sequence>MRRFTINEATQILAKYYIYVTPEKLTRTIRDGDLTAFISSRKEGYRIDEEDLFEYIEIHRPELREIIDVYEQNEYQKSSNATKAAEQNLNNELTVVLKNIKTTLDLQNKFLTETMKHSFPLNTLHHQSRITEEKNDAEEDGLCQDNCEHKEKSKDNHPKIKRVEFIDKCKQIFSNDKDYDFGGLYEQLLKGKFDLYYRSEPFSIRVNGKDYDISPNNGQKGVSRMVKLLKTSVEDAQPTLFETAAGDNQN</sequence>